<evidence type="ECO:0000313" key="2">
    <source>
        <dbReference type="Proteomes" id="UP000287605"/>
    </source>
</evidence>
<dbReference type="AlphaFoldDB" id="A0A430AU29"/>
<proteinExistence type="predicted"/>
<gene>
    <name evidence="1" type="ORF">CBF29_07725</name>
</gene>
<dbReference type="Proteomes" id="UP000287605">
    <property type="component" value="Unassembled WGS sequence"/>
</dbReference>
<comment type="caution">
    <text evidence="1">The sequence shown here is derived from an EMBL/GenBank/DDBJ whole genome shotgun (WGS) entry which is preliminary data.</text>
</comment>
<organism evidence="1 2">
    <name type="scientific">Vagococcus elongatus</name>
    <dbReference type="NCBI Taxonomy" id="180344"/>
    <lineage>
        <taxon>Bacteria</taxon>
        <taxon>Bacillati</taxon>
        <taxon>Bacillota</taxon>
        <taxon>Bacilli</taxon>
        <taxon>Lactobacillales</taxon>
        <taxon>Enterococcaceae</taxon>
        <taxon>Vagococcus</taxon>
    </lineage>
</organism>
<reference evidence="1 2" key="1">
    <citation type="submission" date="2017-05" db="EMBL/GenBank/DDBJ databases">
        <title>Vagococcus spp. assemblies.</title>
        <authorList>
            <person name="Gulvik C.A."/>
        </authorList>
    </citation>
    <scope>NUCLEOTIDE SEQUENCE [LARGE SCALE GENOMIC DNA]</scope>
    <source>
        <strain evidence="1 2">CCUG 51432</strain>
    </source>
</reference>
<sequence>MSGLWQIAKFFKNYFDKKKKQNQEIVDSMTAIRRIVEDLESKSRRTEQMEKINSEANIAILHNKIYKTARGYIERGWVTVEELNDLECLHTSYKEYGGNGTGDRLYNSVLELKIKELH</sequence>
<keyword evidence="2" id="KW-1185">Reference proteome</keyword>
<name>A0A430AU29_9ENTE</name>
<evidence type="ECO:0000313" key="1">
    <source>
        <dbReference type="EMBL" id="RSU11561.1"/>
    </source>
</evidence>
<protein>
    <submittedName>
        <fullName evidence="1">Uncharacterized protein</fullName>
    </submittedName>
</protein>
<accession>A0A430AU29</accession>
<dbReference type="EMBL" id="NGKA01000010">
    <property type="protein sequence ID" value="RSU11561.1"/>
    <property type="molecule type" value="Genomic_DNA"/>
</dbReference>